<dbReference type="InterPro" id="IPR037919">
    <property type="entry name" value="OGT"/>
</dbReference>
<evidence type="ECO:0000313" key="2">
    <source>
        <dbReference type="EMBL" id="GHD52445.1"/>
    </source>
</evidence>
<gene>
    <name evidence="2" type="ORF">GCM10017083_27740</name>
</gene>
<dbReference type="PROSITE" id="PS50005">
    <property type="entry name" value="TPR"/>
    <property type="match status" value="1"/>
</dbReference>
<sequence length="605" mass="66107">MTDGTPTGRPSLEAGLALHRAGRLREAAVVYGQVLKADARNPDALHLLGLVMHQIGDNRQAESLIGVAVALRPGAPHFRNNFGMVLRALGQSERAVVFFREAARLNPGYADAYANLGGLLPWPKQESEARRALWRALVLEPAHDDAWGNLGALERIAANLDRGLTAHRRALAVRPMLATRRLNLGSTLVEAERYDEAHGHLVRAALLDPSLAEPWNDLGYRSLVRLKVDAADRSFRHAVEIRPGYGSAWAGRAETAFASGDAGSAARYSARAVEADPGNPQLRFRSGIHRLAAGDLAGGWVDYDAQWKKASAVRRVDAPPRWTGDNLAGRTLLITADQGIGDELLFSSCVPDAVRAAGKVVLECDQRLVSLFRRSFPEALVHPYDRGGTRVRPVQRYGWIPPDWKPDVMIEAGAMMRWFRPSVAALDAAGGPWLTPDPERVTAMRDELDRLGPGRKVGVSWRSMRLTEMRNIHYPGLAAFAPVLRVPGVTFVCLQYGTGWQDELRAAGVSMAVVPGLDTTADIEGVVALASQLDAVVCPSSTLGWIAAAVGVPNWLLYNTPVFLEFGTDRYPGFPTVRPYRKAQVEPWEPLMQRLAGDLANWARE</sequence>
<keyword evidence="1" id="KW-0802">TPR repeat</keyword>
<dbReference type="GO" id="GO:0006493">
    <property type="term" value="P:protein O-linked glycosylation"/>
    <property type="evidence" value="ECO:0007669"/>
    <property type="project" value="InterPro"/>
</dbReference>
<dbReference type="Gene3D" id="3.40.50.2000">
    <property type="entry name" value="Glycogen Phosphorylase B"/>
    <property type="match status" value="1"/>
</dbReference>
<comment type="caution">
    <text evidence="2">The sequence shown here is derived from an EMBL/GenBank/DDBJ whole genome shotgun (WGS) entry which is preliminary data.</text>
</comment>
<dbReference type="PANTHER" id="PTHR44366:SF1">
    <property type="entry name" value="UDP-N-ACETYLGLUCOSAMINE--PEPTIDE N-ACETYLGLUCOSAMINYLTRANSFERASE 110 KDA SUBUNIT"/>
    <property type="match status" value="1"/>
</dbReference>
<dbReference type="RefSeq" id="WP_189990559.1">
    <property type="nucleotide sequence ID" value="NZ_BMZS01000006.1"/>
</dbReference>
<protein>
    <recommendedName>
        <fullName evidence="4">Tetratricopeptide repeat protein</fullName>
    </recommendedName>
</protein>
<accession>A0A918XST1</accession>
<keyword evidence="3" id="KW-1185">Reference proteome</keyword>
<dbReference type="SUPFAM" id="SSF53756">
    <property type="entry name" value="UDP-Glycosyltransferase/glycogen phosphorylase"/>
    <property type="match status" value="1"/>
</dbReference>
<evidence type="ECO:0000256" key="1">
    <source>
        <dbReference type="PROSITE-ProRule" id="PRU00339"/>
    </source>
</evidence>
<dbReference type="Proteomes" id="UP000630353">
    <property type="component" value="Unassembled WGS sequence"/>
</dbReference>
<dbReference type="PANTHER" id="PTHR44366">
    <property type="entry name" value="UDP-N-ACETYLGLUCOSAMINE--PEPTIDE N-ACETYLGLUCOSAMINYLTRANSFERASE 110 KDA SUBUNIT"/>
    <property type="match status" value="1"/>
</dbReference>
<evidence type="ECO:0008006" key="4">
    <source>
        <dbReference type="Google" id="ProtNLM"/>
    </source>
</evidence>
<dbReference type="SUPFAM" id="SSF48452">
    <property type="entry name" value="TPR-like"/>
    <property type="match status" value="1"/>
</dbReference>
<reference evidence="2" key="2">
    <citation type="submission" date="2020-09" db="EMBL/GenBank/DDBJ databases">
        <authorList>
            <person name="Sun Q."/>
            <person name="Kim S."/>
        </authorList>
    </citation>
    <scope>NUCLEOTIDE SEQUENCE</scope>
    <source>
        <strain evidence="2">KCTC 42651</strain>
    </source>
</reference>
<proteinExistence type="predicted"/>
<dbReference type="InterPro" id="IPR011990">
    <property type="entry name" value="TPR-like_helical_dom_sf"/>
</dbReference>
<dbReference type="AlphaFoldDB" id="A0A918XST1"/>
<dbReference type="Gene3D" id="1.25.40.10">
    <property type="entry name" value="Tetratricopeptide repeat domain"/>
    <property type="match status" value="2"/>
</dbReference>
<dbReference type="SMART" id="SM00028">
    <property type="entry name" value="TPR"/>
    <property type="match status" value="7"/>
</dbReference>
<reference evidence="2" key="1">
    <citation type="journal article" date="2014" name="Int. J. Syst. Evol. Microbiol.">
        <title>Complete genome sequence of Corynebacterium casei LMG S-19264T (=DSM 44701T), isolated from a smear-ripened cheese.</title>
        <authorList>
            <consortium name="US DOE Joint Genome Institute (JGI-PGF)"/>
            <person name="Walter F."/>
            <person name="Albersmeier A."/>
            <person name="Kalinowski J."/>
            <person name="Ruckert C."/>
        </authorList>
    </citation>
    <scope>NUCLEOTIDE SEQUENCE</scope>
    <source>
        <strain evidence="2">KCTC 42651</strain>
    </source>
</reference>
<evidence type="ECO:0000313" key="3">
    <source>
        <dbReference type="Proteomes" id="UP000630353"/>
    </source>
</evidence>
<dbReference type="EMBL" id="BMZS01000006">
    <property type="protein sequence ID" value="GHD52445.1"/>
    <property type="molecule type" value="Genomic_DNA"/>
</dbReference>
<name>A0A918XST1_9PROT</name>
<organism evidence="2 3">
    <name type="scientific">Thalassobaculum fulvum</name>
    <dbReference type="NCBI Taxonomy" id="1633335"/>
    <lineage>
        <taxon>Bacteria</taxon>
        <taxon>Pseudomonadati</taxon>
        <taxon>Pseudomonadota</taxon>
        <taxon>Alphaproteobacteria</taxon>
        <taxon>Rhodospirillales</taxon>
        <taxon>Thalassobaculaceae</taxon>
        <taxon>Thalassobaculum</taxon>
    </lineage>
</organism>
<dbReference type="GO" id="GO:0097363">
    <property type="term" value="F:protein O-acetylglucosaminyltransferase activity"/>
    <property type="evidence" value="ECO:0007669"/>
    <property type="project" value="TreeGrafter"/>
</dbReference>
<feature type="repeat" description="TPR" evidence="1">
    <location>
        <begin position="76"/>
        <end position="109"/>
    </location>
</feature>
<dbReference type="Pfam" id="PF13181">
    <property type="entry name" value="TPR_8"/>
    <property type="match status" value="1"/>
</dbReference>
<dbReference type="InterPro" id="IPR019734">
    <property type="entry name" value="TPR_rpt"/>
</dbReference>